<dbReference type="PROSITE" id="PS50995">
    <property type="entry name" value="HTH_MARR_2"/>
    <property type="match status" value="1"/>
</dbReference>
<dbReference type="SMART" id="SM00347">
    <property type="entry name" value="HTH_MARR"/>
    <property type="match status" value="1"/>
</dbReference>
<dbReference type="GO" id="GO:0003700">
    <property type="term" value="F:DNA-binding transcription factor activity"/>
    <property type="evidence" value="ECO:0007669"/>
    <property type="project" value="InterPro"/>
</dbReference>
<dbReference type="OrthoDB" id="9799663at2"/>
<proteinExistence type="predicted"/>
<dbReference type="GO" id="GO:0003677">
    <property type="term" value="F:DNA binding"/>
    <property type="evidence" value="ECO:0007669"/>
    <property type="project" value="UniProtKB-KW"/>
</dbReference>
<evidence type="ECO:0000256" key="1">
    <source>
        <dbReference type="ARBA" id="ARBA00023015"/>
    </source>
</evidence>
<keyword evidence="2 5" id="KW-0238">DNA-binding</keyword>
<keyword evidence="6" id="KW-1185">Reference proteome</keyword>
<dbReference type="InterPro" id="IPR036388">
    <property type="entry name" value="WH-like_DNA-bd_sf"/>
</dbReference>
<evidence type="ECO:0000256" key="3">
    <source>
        <dbReference type="ARBA" id="ARBA00023163"/>
    </source>
</evidence>
<dbReference type="Pfam" id="PF01047">
    <property type="entry name" value="MarR"/>
    <property type="match status" value="1"/>
</dbReference>
<reference evidence="6" key="1">
    <citation type="submission" date="2016-10" db="EMBL/GenBank/DDBJ databases">
        <authorList>
            <person name="Varghese N."/>
            <person name="Submissions S."/>
        </authorList>
    </citation>
    <scope>NUCLEOTIDE SEQUENCE [LARGE SCALE GENOMIC DNA]</scope>
    <source>
        <strain evidence="6">DSM 8344</strain>
    </source>
</reference>
<feature type="domain" description="HTH marR-type" evidence="4">
    <location>
        <begin position="6"/>
        <end position="138"/>
    </location>
</feature>
<dbReference type="Gene3D" id="1.10.10.10">
    <property type="entry name" value="Winged helix-like DNA-binding domain superfamily/Winged helix DNA-binding domain"/>
    <property type="match status" value="1"/>
</dbReference>
<dbReference type="PANTHER" id="PTHR33164">
    <property type="entry name" value="TRANSCRIPTIONAL REGULATOR, MARR FAMILY"/>
    <property type="match status" value="1"/>
</dbReference>
<evidence type="ECO:0000313" key="5">
    <source>
        <dbReference type="EMBL" id="SDH96075.1"/>
    </source>
</evidence>
<dbReference type="GO" id="GO:0006950">
    <property type="term" value="P:response to stress"/>
    <property type="evidence" value="ECO:0007669"/>
    <property type="project" value="TreeGrafter"/>
</dbReference>
<dbReference type="EMBL" id="FNCP01000023">
    <property type="protein sequence ID" value="SDH96075.1"/>
    <property type="molecule type" value="Genomic_DNA"/>
</dbReference>
<keyword evidence="1" id="KW-0805">Transcription regulation</keyword>
<sequence>MDFKLEDSLGFILSKTNTKLKNKLFQRFSEYNVTPEQWSVLNCLWTQEGLTPKELADMIFKDKPNTNRILEKLETKELIVRKPHPVDRRSYQVFLTNRGWALKEELVPKAVELLEEATKGIEQQKLAEMIKLLNQIYDNIS</sequence>
<dbReference type="InterPro" id="IPR036390">
    <property type="entry name" value="WH_DNA-bd_sf"/>
</dbReference>
<dbReference type="InterPro" id="IPR000835">
    <property type="entry name" value="HTH_MarR-typ"/>
</dbReference>
<dbReference type="PANTHER" id="PTHR33164:SF64">
    <property type="entry name" value="TRANSCRIPTIONAL REGULATOR SLYA"/>
    <property type="match status" value="1"/>
</dbReference>
<dbReference type="Proteomes" id="UP000198656">
    <property type="component" value="Unassembled WGS sequence"/>
</dbReference>
<accession>A0A1G8GNU4</accession>
<organism evidence="5 6">
    <name type="scientific">Desulfosporosinus hippei DSM 8344</name>
    <dbReference type="NCBI Taxonomy" id="1121419"/>
    <lineage>
        <taxon>Bacteria</taxon>
        <taxon>Bacillati</taxon>
        <taxon>Bacillota</taxon>
        <taxon>Clostridia</taxon>
        <taxon>Eubacteriales</taxon>
        <taxon>Desulfitobacteriaceae</taxon>
        <taxon>Desulfosporosinus</taxon>
    </lineage>
</organism>
<dbReference type="InterPro" id="IPR039422">
    <property type="entry name" value="MarR/SlyA-like"/>
</dbReference>
<dbReference type="RefSeq" id="WP_092334879.1">
    <property type="nucleotide sequence ID" value="NZ_FNCP01000023.1"/>
</dbReference>
<keyword evidence="3" id="KW-0804">Transcription</keyword>
<evidence type="ECO:0000313" key="6">
    <source>
        <dbReference type="Proteomes" id="UP000198656"/>
    </source>
</evidence>
<evidence type="ECO:0000256" key="2">
    <source>
        <dbReference type="ARBA" id="ARBA00023125"/>
    </source>
</evidence>
<dbReference type="AlphaFoldDB" id="A0A1G8GNU4"/>
<dbReference type="PRINTS" id="PR00598">
    <property type="entry name" value="HTHMARR"/>
</dbReference>
<protein>
    <submittedName>
        <fullName evidence="5">DNA-binding transcriptional regulator, MarR family</fullName>
    </submittedName>
</protein>
<name>A0A1G8GNU4_9FIRM</name>
<gene>
    <name evidence="5" type="ORF">SAMN05443529_1239</name>
</gene>
<dbReference type="STRING" id="1121419.SAMN05443529_1239"/>
<dbReference type="SUPFAM" id="SSF46785">
    <property type="entry name" value="Winged helix' DNA-binding domain"/>
    <property type="match status" value="1"/>
</dbReference>
<evidence type="ECO:0000259" key="4">
    <source>
        <dbReference type="PROSITE" id="PS50995"/>
    </source>
</evidence>